<protein>
    <submittedName>
        <fullName evidence="3">Uncharacterized protein C17H9.06c</fullName>
    </submittedName>
</protein>
<dbReference type="InParanoid" id="A0A1C7N1E5"/>
<dbReference type="AlphaFoldDB" id="A0A1C7N1E5"/>
<keyword evidence="4" id="KW-1185">Reference proteome</keyword>
<feature type="region of interest" description="Disordered" evidence="1">
    <location>
        <begin position="53"/>
        <end position="138"/>
    </location>
</feature>
<dbReference type="OrthoDB" id="21499at2759"/>
<feature type="compositionally biased region" description="Basic and acidic residues" evidence="1">
    <location>
        <begin position="176"/>
        <end position="187"/>
    </location>
</feature>
<dbReference type="Pfam" id="PF13926">
    <property type="entry name" value="DUF4211"/>
    <property type="match status" value="1"/>
</dbReference>
<feature type="region of interest" description="Disordered" evidence="1">
    <location>
        <begin position="176"/>
        <end position="217"/>
    </location>
</feature>
<feature type="compositionally biased region" description="Basic and acidic residues" evidence="1">
    <location>
        <begin position="53"/>
        <end position="63"/>
    </location>
</feature>
<name>A0A1C7N1E5_9FUNG</name>
<reference evidence="3 4" key="1">
    <citation type="submission" date="2016-03" db="EMBL/GenBank/DDBJ databases">
        <title>Choanephora cucurbitarum.</title>
        <authorList>
            <person name="Min B."/>
            <person name="Park H."/>
            <person name="Park J.-H."/>
            <person name="Shin H.-D."/>
            <person name="Choi I.-G."/>
        </authorList>
    </citation>
    <scope>NUCLEOTIDE SEQUENCE [LARGE SCALE GENOMIC DNA]</scope>
    <source>
        <strain evidence="3 4">KUS-F28377</strain>
    </source>
</reference>
<feature type="compositionally biased region" description="Acidic residues" evidence="1">
    <location>
        <begin position="190"/>
        <end position="217"/>
    </location>
</feature>
<evidence type="ECO:0000259" key="2">
    <source>
        <dbReference type="Pfam" id="PF13926"/>
    </source>
</evidence>
<feature type="compositionally biased region" description="Acidic residues" evidence="1">
    <location>
        <begin position="91"/>
        <end position="100"/>
    </location>
</feature>
<sequence length="459" mass="52865">MANKKKQSIKKQSRKKQKTLLNFFTVRDANEPVQTTSFSNNELSKPESVLIDEAEKPSTHGKEGALVVSSSEEADTLKGDKKRSRKHIIENDEDSEEEEEILHNGRQKKIKRRIIESDEDETLNPIKPTTLSSSDIEDDLEFLDKSDILKERTRGKQVSRFSEALSRLKADRKSRLAQYDRGERGPIEEFAVDSSDEESEDDDSDKNEDDDSDNGFVVDDDIIDGFRVENSKAMMELPPEFSKTRILSFKRQLMAYIEYLVELVVNPVFDPSKYTYSIASTARYCLAKEAVTKRVQAYRDSMVTSDVWLSSFKEALDKYSKWEEMKEPIYDIDIKCEACRTNKPASMKIALSDMNGQGDQEIFYLGSECCRKGQMYHHFKHFASHMFLKVKTIVDDIRSKHRGLQEPNAIYTQMLREGYIRKLTKDVRKSLNGIVKLYNLKGHRSRIEDSSSSSSEEEL</sequence>
<gene>
    <name evidence="3" type="ORF">A0J61_09028</name>
</gene>
<accession>A0A1C7N1E5</accession>
<dbReference type="Proteomes" id="UP000093000">
    <property type="component" value="Unassembled WGS sequence"/>
</dbReference>
<evidence type="ECO:0000313" key="4">
    <source>
        <dbReference type="Proteomes" id="UP000093000"/>
    </source>
</evidence>
<dbReference type="EMBL" id="LUGH01000757">
    <property type="protein sequence ID" value="OBZ82922.1"/>
    <property type="molecule type" value="Genomic_DNA"/>
</dbReference>
<organism evidence="3 4">
    <name type="scientific">Choanephora cucurbitarum</name>
    <dbReference type="NCBI Taxonomy" id="101091"/>
    <lineage>
        <taxon>Eukaryota</taxon>
        <taxon>Fungi</taxon>
        <taxon>Fungi incertae sedis</taxon>
        <taxon>Mucoromycota</taxon>
        <taxon>Mucoromycotina</taxon>
        <taxon>Mucoromycetes</taxon>
        <taxon>Mucorales</taxon>
        <taxon>Mucorineae</taxon>
        <taxon>Choanephoraceae</taxon>
        <taxon>Choanephoroideae</taxon>
        <taxon>Choanephora</taxon>
    </lineage>
</organism>
<feature type="domain" description="DUF4211" evidence="2">
    <location>
        <begin position="216"/>
        <end position="352"/>
    </location>
</feature>
<comment type="caution">
    <text evidence="3">The sequence shown here is derived from an EMBL/GenBank/DDBJ whole genome shotgun (WGS) entry which is preliminary data.</text>
</comment>
<dbReference type="InterPro" id="IPR025451">
    <property type="entry name" value="DUF4211"/>
</dbReference>
<evidence type="ECO:0000256" key="1">
    <source>
        <dbReference type="SAM" id="MobiDB-lite"/>
    </source>
</evidence>
<proteinExistence type="predicted"/>
<evidence type="ECO:0000313" key="3">
    <source>
        <dbReference type="EMBL" id="OBZ82922.1"/>
    </source>
</evidence>